<dbReference type="InterPro" id="IPR025857">
    <property type="entry name" value="MacB_PCD"/>
</dbReference>
<feature type="domain" description="ABC3 transporter permease C-terminal" evidence="7">
    <location>
        <begin position="650"/>
        <end position="763"/>
    </location>
</feature>
<dbReference type="GO" id="GO:0022857">
    <property type="term" value="F:transmembrane transporter activity"/>
    <property type="evidence" value="ECO:0007669"/>
    <property type="project" value="TreeGrafter"/>
</dbReference>
<feature type="transmembrane region" description="Helical" evidence="6">
    <location>
        <begin position="407"/>
        <end position="430"/>
    </location>
</feature>
<reference evidence="9 10" key="1">
    <citation type="submission" date="2014-02" db="EMBL/GenBank/DDBJ databases">
        <authorList>
            <person name="Sears C."/>
            <person name="Carroll K."/>
            <person name="Sack B.R."/>
            <person name="Qadri F."/>
            <person name="Myers L.L."/>
            <person name="Chung G.-T."/>
            <person name="Escheverria P."/>
            <person name="Fraser C.M."/>
            <person name="Sadzewicz L."/>
            <person name="Shefchek K.A."/>
            <person name="Tallon L."/>
            <person name="Das S.P."/>
            <person name="Daugherty S."/>
            <person name="Mongodin E.F."/>
        </authorList>
    </citation>
    <scope>NUCLEOTIDE SEQUENCE [LARGE SCALE GENOMIC DNA]</scope>
    <source>
        <strain evidence="10">3988T(B)14</strain>
    </source>
</reference>
<feature type="transmembrane region" description="Helical" evidence="6">
    <location>
        <begin position="314"/>
        <end position="347"/>
    </location>
</feature>
<name>A0A015SSI7_BACFG</name>
<evidence type="ECO:0000256" key="6">
    <source>
        <dbReference type="SAM" id="Phobius"/>
    </source>
</evidence>
<dbReference type="InterPro" id="IPR050250">
    <property type="entry name" value="Macrolide_Exporter_MacB"/>
</dbReference>
<dbReference type="Pfam" id="PF02687">
    <property type="entry name" value="FtsX"/>
    <property type="match status" value="2"/>
</dbReference>
<dbReference type="AlphaFoldDB" id="A0A015SSI7"/>
<keyword evidence="3 6" id="KW-0812">Transmembrane</keyword>
<evidence type="ECO:0000313" key="9">
    <source>
        <dbReference type="EMBL" id="EXY73252.1"/>
    </source>
</evidence>
<keyword evidence="4 6" id="KW-1133">Transmembrane helix</keyword>
<dbReference type="GO" id="GO:0005886">
    <property type="term" value="C:plasma membrane"/>
    <property type="evidence" value="ECO:0007669"/>
    <property type="project" value="UniProtKB-SubCell"/>
</dbReference>
<gene>
    <name evidence="9" type="ORF">M124_2957</name>
</gene>
<dbReference type="PATRIC" id="fig|1339315.3.peg.3635"/>
<accession>A0A015SSI7</accession>
<dbReference type="PANTHER" id="PTHR30572">
    <property type="entry name" value="MEMBRANE COMPONENT OF TRANSPORTER-RELATED"/>
    <property type="match status" value="1"/>
</dbReference>
<sequence length="770" mass="87312">MIKHYLKVALRNLMNFKVHSLISAICLAIGITCFSMMNYFIDAITGKVELSDNNKYSIRLSGASSQTAADIYLFKEDFDYLKELPIAGIDTLVASSSYSNGKEITAIDKKQRELPFLVSFQNVSSNYFTYNSLQLKYGNQEITAPDEVIVSRSFARKAFGEENPIGQVIRQETEAANPSDLMVYKIVNVALTEEKDSHGKTIDCYFPLSAKSRTPLCIRSRLTGQTTTESLNKQLKGLTWKHGDQDIYLYASLESEQNSSVQRTISILLARFIASLILLSGLINFLKFIIQMFYNRQRELVLRKCIGSDIKGLFALLFAEIFWMLSVAFLLSLAVTEITLSLAYTYIRPEDMISFSLVDLYGSQLGLYLTLLLICMLAILYPIYRLRRLSVLHSVVQRQKRHVFRNFMIALQLAISILFTGGVFGITLLFNEMFEGMYRPLSTEEENRVISISVNTICMQKNMDAILSDIQSLSEITDRTSAFNTFDADVYTYMTYMKDGKPRGNVMMIQAEPHYFEFFKIPFSGKLVDKDAQGFVYISEQFKEQLQRDSIAGSVTLDGKEYRIAGTYRALNREDTQSSSVGSVFLVNPQAYTYYFKTLHSDITPVALEKITEICRRYVPETLPLNIRNTGDSKQSVMGTVALLQTASLLLAIVSILLLILSIYSGISMDVINRQKEVAIRKINGATPRVIALLFGKIYLIIYLSVFVIIYPLVRLVLISIAQKSNLQSIYSWSWGILLFFTMALLIFLVTAYKIYKVMHLNPASVLKKE</sequence>
<evidence type="ECO:0000313" key="10">
    <source>
        <dbReference type="Proteomes" id="UP000020529"/>
    </source>
</evidence>
<dbReference type="PANTHER" id="PTHR30572:SF18">
    <property type="entry name" value="ABC-TYPE MACROLIDE FAMILY EXPORT SYSTEM PERMEASE COMPONENT 2"/>
    <property type="match status" value="1"/>
</dbReference>
<evidence type="ECO:0000256" key="4">
    <source>
        <dbReference type="ARBA" id="ARBA00022989"/>
    </source>
</evidence>
<feature type="transmembrane region" description="Helical" evidence="6">
    <location>
        <begin position="690"/>
        <end position="713"/>
    </location>
</feature>
<feature type="domain" description="MacB-like periplasmic core" evidence="8">
    <location>
        <begin position="20"/>
        <end position="236"/>
    </location>
</feature>
<comment type="caution">
    <text evidence="9">The sequence shown here is derived from an EMBL/GenBank/DDBJ whole genome shotgun (WGS) entry which is preliminary data.</text>
</comment>
<dbReference type="Pfam" id="PF12704">
    <property type="entry name" value="MacB_PCD"/>
    <property type="match status" value="1"/>
</dbReference>
<feature type="transmembrane region" description="Helical" evidence="6">
    <location>
        <begin position="649"/>
        <end position="669"/>
    </location>
</feature>
<evidence type="ECO:0000256" key="3">
    <source>
        <dbReference type="ARBA" id="ARBA00022692"/>
    </source>
</evidence>
<dbReference type="RefSeq" id="WP_022347897.1">
    <property type="nucleotide sequence ID" value="NZ_JGCY01000370.1"/>
</dbReference>
<feature type="domain" description="ABC3 transporter permease C-terminal" evidence="7">
    <location>
        <begin position="272"/>
        <end position="390"/>
    </location>
</feature>
<proteinExistence type="predicted"/>
<feature type="transmembrane region" description="Helical" evidence="6">
    <location>
        <begin position="367"/>
        <end position="386"/>
    </location>
</feature>
<keyword evidence="2" id="KW-1003">Cell membrane</keyword>
<dbReference type="Proteomes" id="UP000020529">
    <property type="component" value="Unassembled WGS sequence"/>
</dbReference>
<evidence type="ECO:0000259" key="8">
    <source>
        <dbReference type="Pfam" id="PF12704"/>
    </source>
</evidence>
<feature type="transmembrane region" description="Helical" evidence="6">
    <location>
        <begin position="21"/>
        <end position="41"/>
    </location>
</feature>
<comment type="subcellular location">
    <subcellularLocation>
        <location evidence="1">Cell membrane</location>
        <topology evidence="1">Multi-pass membrane protein</topology>
    </subcellularLocation>
</comment>
<organism evidence="9 10">
    <name type="scientific">Bacteroides fragilis str. 3988T(B)14</name>
    <dbReference type="NCBI Taxonomy" id="1339315"/>
    <lineage>
        <taxon>Bacteria</taxon>
        <taxon>Pseudomonadati</taxon>
        <taxon>Bacteroidota</taxon>
        <taxon>Bacteroidia</taxon>
        <taxon>Bacteroidales</taxon>
        <taxon>Bacteroidaceae</taxon>
        <taxon>Bacteroides</taxon>
    </lineage>
</organism>
<dbReference type="InterPro" id="IPR003838">
    <property type="entry name" value="ABC3_permease_C"/>
</dbReference>
<feature type="transmembrane region" description="Helical" evidence="6">
    <location>
        <begin position="268"/>
        <end position="294"/>
    </location>
</feature>
<evidence type="ECO:0000256" key="1">
    <source>
        <dbReference type="ARBA" id="ARBA00004651"/>
    </source>
</evidence>
<evidence type="ECO:0000256" key="2">
    <source>
        <dbReference type="ARBA" id="ARBA00022475"/>
    </source>
</evidence>
<keyword evidence="5 6" id="KW-0472">Membrane</keyword>
<evidence type="ECO:0000256" key="5">
    <source>
        <dbReference type="ARBA" id="ARBA00023136"/>
    </source>
</evidence>
<dbReference type="EMBL" id="JGCY01000370">
    <property type="protein sequence ID" value="EXY73252.1"/>
    <property type="molecule type" value="Genomic_DNA"/>
</dbReference>
<protein>
    <submittedName>
        <fullName evidence="9">FtsX-like permease family protein</fullName>
    </submittedName>
</protein>
<feature type="transmembrane region" description="Helical" evidence="6">
    <location>
        <begin position="733"/>
        <end position="753"/>
    </location>
</feature>
<evidence type="ECO:0000259" key="7">
    <source>
        <dbReference type="Pfam" id="PF02687"/>
    </source>
</evidence>